<comment type="subcellular location">
    <subcellularLocation>
        <location evidence="1">Cell membrane</location>
        <topology evidence="1">Multi-pass membrane protein</topology>
    </subcellularLocation>
</comment>
<sequence>MTDVRRTRIAVASGFFLQGLVFAAIVTQAPRIKDRFDIGDGGLTGILVLVAAVSGVGSVLAGMIAERRSSAVAFRIALLTIGLGALVVGLAPTAPALVAAFVVYGLGVGAVDAGMNMQGVRVQEAYGRSIMASFHGMWSVGGILGALYAAGVAEVGVPFAVSLVLVAAVTGTVAIVSGRHFIDARERDPGLSAAGLQLPWRPVLVFGLVVLVFYAADTGILTWSSVYLEDALDASTTVAPLAYGAYQGGALVSRFGGDLLVRRIGAAAVVAIGTSTGIVGLGVVVTSPAPAVAIIGFFVVGLGLAILAPLSFASLAAAVPPASRDVAIARMNIANYLGAIAGGGLIGAAASADHLRWAFVIPLVTVPVVLLVARSFRAGDAASV</sequence>
<dbReference type="CDD" id="cd17393">
    <property type="entry name" value="MFS_MosC_like"/>
    <property type="match status" value="1"/>
</dbReference>
<dbReference type="Proteomes" id="UP001316184">
    <property type="component" value="Chromosome"/>
</dbReference>
<feature type="transmembrane region" description="Helical" evidence="5">
    <location>
        <begin position="97"/>
        <end position="115"/>
    </location>
</feature>
<evidence type="ECO:0000256" key="4">
    <source>
        <dbReference type="ARBA" id="ARBA00023136"/>
    </source>
</evidence>
<evidence type="ECO:0000313" key="8">
    <source>
        <dbReference type="Proteomes" id="UP001316184"/>
    </source>
</evidence>
<dbReference type="SUPFAM" id="SSF103473">
    <property type="entry name" value="MFS general substrate transporter"/>
    <property type="match status" value="1"/>
</dbReference>
<keyword evidence="2 5" id="KW-0812">Transmembrane</keyword>
<feature type="transmembrane region" description="Helical" evidence="5">
    <location>
        <begin position="333"/>
        <end position="351"/>
    </location>
</feature>
<dbReference type="InterPro" id="IPR051788">
    <property type="entry name" value="MFS_Transporter"/>
</dbReference>
<feature type="transmembrane region" description="Helical" evidence="5">
    <location>
        <begin position="203"/>
        <end position="228"/>
    </location>
</feature>
<feature type="transmembrane region" description="Helical" evidence="5">
    <location>
        <begin position="159"/>
        <end position="182"/>
    </location>
</feature>
<feature type="transmembrane region" description="Helical" evidence="5">
    <location>
        <begin position="357"/>
        <end position="376"/>
    </location>
</feature>
<feature type="transmembrane region" description="Helical" evidence="5">
    <location>
        <begin position="291"/>
        <end position="312"/>
    </location>
</feature>
<organism evidence="7 8">
    <name type="scientific">Aeromicrobium wangtongii</name>
    <dbReference type="NCBI Taxonomy" id="2969247"/>
    <lineage>
        <taxon>Bacteria</taxon>
        <taxon>Bacillati</taxon>
        <taxon>Actinomycetota</taxon>
        <taxon>Actinomycetes</taxon>
        <taxon>Propionibacteriales</taxon>
        <taxon>Nocardioidaceae</taxon>
        <taxon>Aeromicrobium</taxon>
    </lineage>
</organism>
<dbReference type="Gene3D" id="1.20.1250.20">
    <property type="entry name" value="MFS general substrate transporter like domains"/>
    <property type="match status" value="2"/>
</dbReference>
<reference evidence="7 8" key="1">
    <citation type="submission" date="2022-08" db="EMBL/GenBank/DDBJ databases">
        <title>novel species in genus Aeromicrobium.</title>
        <authorList>
            <person name="Ye L."/>
        </authorList>
    </citation>
    <scope>NUCLEOTIDE SEQUENCE [LARGE SCALE GENOMIC DNA]</scope>
    <source>
        <strain evidence="8">zg-Y1379</strain>
    </source>
</reference>
<evidence type="ECO:0000256" key="2">
    <source>
        <dbReference type="ARBA" id="ARBA00022692"/>
    </source>
</evidence>
<dbReference type="PROSITE" id="PS50850">
    <property type="entry name" value="MFS"/>
    <property type="match status" value="1"/>
</dbReference>
<feature type="transmembrane region" description="Helical" evidence="5">
    <location>
        <begin position="136"/>
        <end position="153"/>
    </location>
</feature>
<dbReference type="EMBL" id="CP102173">
    <property type="protein sequence ID" value="UUP14020.1"/>
    <property type="molecule type" value="Genomic_DNA"/>
</dbReference>
<dbReference type="InterPro" id="IPR011701">
    <property type="entry name" value="MFS"/>
</dbReference>
<accession>A0ABY5MAJ8</accession>
<feature type="transmembrane region" description="Helical" evidence="5">
    <location>
        <begin position="234"/>
        <end position="252"/>
    </location>
</feature>
<dbReference type="PANTHER" id="PTHR23514:SF13">
    <property type="entry name" value="INNER MEMBRANE PROTEIN YBJJ"/>
    <property type="match status" value="1"/>
</dbReference>
<protein>
    <submittedName>
        <fullName evidence="7">MFS transporter</fullName>
    </submittedName>
</protein>
<gene>
    <name evidence="7" type="ORF">NQV15_01540</name>
</gene>
<evidence type="ECO:0000256" key="5">
    <source>
        <dbReference type="SAM" id="Phobius"/>
    </source>
</evidence>
<dbReference type="InterPro" id="IPR036259">
    <property type="entry name" value="MFS_trans_sf"/>
</dbReference>
<keyword evidence="3 5" id="KW-1133">Transmembrane helix</keyword>
<name>A0ABY5MAJ8_9ACTN</name>
<keyword evidence="8" id="KW-1185">Reference proteome</keyword>
<evidence type="ECO:0000256" key="3">
    <source>
        <dbReference type="ARBA" id="ARBA00022989"/>
    </source>
</evidence>
<keyword evidence="4 5" id="KW-0472">Membrane</keyword>
<dbReference type="Pfam" id="PF07690">
    <property type="entry name" value="MFS_1"/>
    <property type="match status" value="1"/>
</dbReference>
<feature type="domain" description="Major facilitator superfamily (MFS) profile" evidence="6">
    <location>
        <begin position="7"/>
        <end position="384"/>
    </location>
</feature>
<feature type="transmembrane region" description="Helical" evidence="5">
    <location>
        <begin position="72"/>
        <end position="91"/>
    </location>
</feature>
<feature type="transmembrane region" description="Helical" evidence="5">
    <location>
        <begin position="42"/>
        <end position="65"/>
    </location>
</feature>
<feature type="transmembrane region" description="Helical" evidence="5">
    <location>
        <begin position="264"/>
        <end position="285"/>
    </location>
</feature>
<evidence type="ECO:0000256" key="1">
    <source>
        <dbReference type="ARBA" id="ARBA00004651"/>
    </source>
</evidence>
<evidence type="ECO:0000313" key="7">
    <source>
        <dbReference type="EMBL" id="UUP14020.1"/>
    </source>
</evidence>
<dbReference type="RefSeq" id="WP_232403228.1">
    <property type="nucleotide sequence ID" value="NZ_CP102173.1"/>
</dbReference>
<dbReference type="PANTHER" id="PTHR23514">
    <property type="entry name" value="BYPASS OF STOP CODON PROTEIN 6"/>
    <property type="match status" value="1"/>
</dbReference>
<evidence type="ECO:0000259" key="6">
    <source>
        <dbReference type="PROSITE" id="PS50850"/>
    </source>
</evidence>
<proteinExistence type="predicted"/>
<dbReference type="InterPro" id="IPR020846">
    <property type="entry name" value="MFS_dom"/>
</dbReference>